<protein>
    <recommendedName>
        <fullName evidence="10">SAM domain-containing protein</fullName>
    </recommendedName>
</protein>
<dbReference type="PANTHER" id="PTHR12247:SF132">
    <property type="entry name" value="POLYCOMB PROTEIN SCM"/>
    <property type="match status" value="1"/>
</dbReference>
<evidence type="ECO:0000313" key="12">
    <source>
        <dbReference type="Proteomes" id="UP000075880"/>
    </source>
</evidence>
<dbReference type="AlphaFoldDB" id="A0AAG5CTC2"/>
<proteinExistence type="inferred from homology"/>
<feature type="compositionally biased region" description="Low complexity" evidence="9">
    <location>
        <begin position="718"/>
        <end position="727"/>
    </location>
</feature>
<feature type="region of interest" description="Disordered" evidence="9">
    <location>
        <begin position="645"/>
        <end position="802"/>
    </location>
</feature>
<sequence>MSGAADTSGSPSREKNNSSRETATSTTTESETKPSPPSNGSPKSSGDSVDQKNGNGSTATSSSTAQHSRPSKRLSGGSNATSTSGSGRGSPGNSSNNNNNNGIPVGIPCAWCLEQKHPLRYVLPTHGGKKEFCSEKCIAAYRKAYSNGTCIQCDNVIRPNAPKPKFCSTFCLKKHQKKGTAGLTHPLAVEGAYRGANAGSNSSHNNNNNSNQNNNNSSSSSSNGSTNGGGRKSNGGSTSPGRTGGSGALSADGSPSGARVSPVTTTQAGAFQYESFHVFDWTEYLRESGSVPAPAECFKQASAPPKNEFKIGMKLEALDPRNTTSTCIATVVGVLGSRLRLRLDGGDNKNDFWHLVDSSEIHPIGHCEKSGEMLKPPLGFRLNASSWPTFLTKTLNCPGTVMAPAHIFVPEPPTPKCNLFQVGQKLEAVDKKNPQLICCATVNEVKEEQIHVTFDGWRGAFDYWCRYDSRDIFPVGWCAKSCHPMQPPGQKNKLDGSGHRSKQSRTSFAMVSEPPDMMQPAVLVTAHFHSRCRGGPFVNSSKLPSMVTAPNHQTLAKLCLQEVLAASRDHSQLSPLLFGLQGDVHIVTAAGKNFTVKIPPYIKQKGNAGVSEFLETLCTACQACPRLITLEPGPEQCDDCAIQSPPLKRPIKTEPRATAAASPPPTAASSPKASATGRATSGEESPANEKDIHRSPSPKRKVTAADGSDHKTSAGADSSSPTSTTSPNARERVEPSSSTSETAHPKGNSKERTGHNEKKSSRSDSSAATNKTSSSSTLGSNSQSNSSAHSGNDATNTTSHASSTSTIQAPACSIVKVEAQSGNVAANVGAAQATAAVAATSSMAVPAAAAAVVPYHPAPVVPLMGTSTSSTMLQGACTLGPAMAMTSVPGTLIPVVASTSSPYQTVATAPGPSACASTGAGYHLSGPQSVAFVPQTVVPQMPRGQTTDWTIEDVIQFIAVQDPTLAIHADLFRKHEIDGKALLLLNSDMMMRYMGLKLGPALKICNLVSRVKGRRHNLSSM</sequence>
<dbReference type="InterPro" id="IPR047531">
    <property type="entry name" value="SAM_Scm-like"/>
</dbReference>
<dbReference type="SUPFAM" id="SSF63748">
    <property type="entry name" value="Tudor/PWWP/MBT"/>
    <property type="match status" value="2"/>
</dbReference>
<feature type="repeat" description="MBT" evidence="8">
    <location>
        <begin position="279"/>
        <end position="377"/>
    </location>
</feature>
<evidence type="ECO:0000256" key="8">
    <source>
        <dbReference type="PROSITE-ProRule" id="PRU00459"/>
    </source>
</evidence>
<organism evidence="11 12">
    <name type="scientific">Anopheles atroparvus</name>
    <name type="common">European mosquito</name>
    <dbReference type="NCBI Taxonomy" id="41427"/>
    <lineage>
        <taxon>Eukaryota</taxon>
        <taxon>Metazoa</taxon>
        <taxon>Ecdysozoa</taxon>
        <taxon>Arthropoda</taxon>
        <taxon>Hexapoda</taxon>
        <taxon>Insecta</taxon>
        <taxon>Pterygota</taxon>
        <taxon>Neoptera</taxon>
        <taxon>Endopterygota</taxon>
        <taxon>Diptera</taxon>
        <taxon>Nematocera</taxon>
        <taxon>Culicoidea</taxon>
        <taxon>Culicidae</taxon>
        <taxon>Anophelinae</taxon>
        <taxon>Anopheles</taxon>
    </lineage>
</organism>
<evidence type="ECO:0000256" key="2">
    <source>
        <dbReference type="ARBA" id="ARBA00008469"/>
    </source>
</evidence>
<feature type="compositionally biased region" description="Low complexity" evidence="9">
    <location>
        <begin position="763"/>
        <end position="802"/>
    </location>
</feature>
<dbReference type="Gene3D" id="1.10.150.50">
    <property type="entry name" value="Transcription Factor, Ets-1"/>
    <property type="match status" value="1"/>
</dbReference>
<reference evidence="11" key="1">
    <citation type="submission" date="2024-04" db="UniProtKB">
        <authorList>
            <consortium name="EnsemblMetazoa"/>
        </authorList>
    </citation>
    <scope>IDENTIFICATION</scope>
    <source>
        <strain evidence="11">EBRO</strain>
    </source>
</reference>
<dbReference type="SMART" id="SM00454">
    <property type="entry name" value="SAM"/>
    <property type="match status" value="1"/>
</dbReference>
<keyword evidence="6" id="KW-0804">Transcription</keyword>
<dbReference type="GO" id="GO:0005634">
    <property type="term" value="C:nucleus"/>
    <property type="evidence" value="ECO:0007669"/>
    <property type="project" value="UniProtKB-SubCell"/>
</dbReference>
<evidence type="ECO:0000256" key="9">
    <source>
        <dbReference type="SAM" id="MobiDB-lite"/>
    </source>
</evidence>
<keyword evidence="12" id="KW-1185">Reference proteome</keyword>
<keyword evidence="5" id="KW-0805">Transcription regulation</keyword>
<dbReference type="GO" id="GO:0045892">
    <property type="term" value="P:negative regulation of DNA-templated transcription"/>
    <property type="evidence" value="ECO:0007669"/>
    <property type="project" value="TreeGrafter"/>
</dbReference>
<keyword evidence="7" id="KW-0539">Nucleus</keyword>
<dbReference type="PANTHER" id="PTHR12247">
    <property type="entry name" value="POLYCOMB GROUP PROTEIN"/>
    <property type="match status" value="1"/>
</dbReference>
<dbReference type="Gene3D" id="2.30.30.140">
    <property type="match status" value="2"/>
</dbReference>
<dbReference type="Pfam" id="PF02820">
    <property type="entry name" value="MBT"/>
    <property type="match status" value="2"/>
</dbReference>
<evidence type="ECO:0000256" key="7">
    <source>
        <dbReference type="ARBA" id="ARBA00023242"/>
    </source>
</evidence>
<dbReference type="PROSITE" id="PS51079">
    <property type="entry name" value="MBT"/>
    <property type="match status" value="2"/>
</dbReference>
<dbReference type="FunFam" id="2.30.30.140:FF:000028">
    <property type="entry name" value="polycomb protein SCMH1 isoform X1"/>
    <property type="match status" value="1"/>
</dbReference>
<evidence type="ECO:0000256" key="1">
    <source>
        <dbReference type="ARBA" id="ARBA00004123"/>
    </source>
</evidence>
<dbReference type="EnsemblMetazoa" id="ENSAATROPT002156">
    <property type="protein sequence ID" value="ENSAATROPP002070"/>
    <property type="gene ID" value="ENSAATROPG001691"/>
</dbReference>
<dbReference type="Gene3D" id="3.90.1150.190">
    <property type="entry name" value="SLED domain"/>
    <property type="match status" value="1"/>
</dbReference>
<feature type="region of interest" description="Disordered" evidence="9">
    <location>
        <begin position="194"/>
        <end position="263"/>
    </location>
</feature>
<dbReference type="CDD" id="cd20092">
    <property type="entry name" value="MBT_dScm-like_rpt2"/>
    <property type="match status" value="1"/>
</dbReference>
<evidence type="ECO:0000256" key="5">
    <source>
        <dbReference type="ARBA" id="ARBA00023015"/>
    </source>
</evidence>
<dbReference type="SUPFAM" id="SSF47769">
    <property type="entry name" value="SAM/Pointed domain"/>
    <property type="match status" value="1"/>
</dbReference>
<feature type="compositionally biased region" description="Polar residues" evidence="9">
    <location>
        <begin position="1"/>
        <end position="11"/>
    </location>
</feature>
<evidence type="ECO:0000256" key="4">
    <source>
        <dbReference type="ARBA" id="ARBA00022737"/>
    </source>
</evidence>
<evidence type="ECO:0000256" key="3">
    <source>
        <dbReference type="ARBA" id="ARBA00022491"/>
    </source>
</evidence>
<feature type="repeat" description="MBT" evidence="8">
    <location>
        <begin position="385"/>
        <end position="488"/>
    </location>
</feature>
<dbReference type="InterPro" id="IPR013761">
    <property type="entry name" value="SAM/pointed_sf"/>
</dbReference>
<keyword evidence="4" id="KW-0677">Repeat</keyword>
<dbReference type="InterPro" id="IPR004092">
    <property type="entry name" value="Mbt"/>
</dbReference>
<dbReference type="GO" id="GO:0042393">
    <property type="term" value="F:histone binding"/>
    <property type="evidence" value="ECO:0007669"/>
    <property type="project" value="TreeGrafter"/>
</dbReference>
<dbReference type="Proteomes" id="UP000075880">
    <property type="component" value="Unassembled WGS sequence"/>
</dbReference>
<dbReference type="InterPro" id="IPR038348">
    <property type="entry name" value="SLED_sf"/>
</dbReference>
<evidence type="ECO:0000259" key="10">
    <source>
        <dbReference type="SMART" id="SM00454"/>
    </source>
</evidence>
<evidence type="ECO:0000313" key="11">
    <source>
        <dbReference type="EnsemblMetazoa" id="ENSAATROPP002070"/>
    </source>
</evidence>
<comment type="subcellular location">
    <subcellularLocation>
        <location evidence="1">Nucleus</location>
    </subcellularLocation>
</comment>
<dbReference type="GO" id="GO:0003682">
    <property type="term" value="F:chromatin binding"/>
    <property type="evidence" value="ECO:0007669"/>
    <property type="project" value="TreeGrafter"/>
</dbReference>
<comment type="similarity">
    <text evidence="2">Belongs to the SCM family.</text>
</comment>
<feature type="compositionally biased region" description="Low complexity" evidence="9">
    <location>
        <begin position="199"/>
        <end position="225"/>
    </location>
</feature>
<feature type="region of interest" description="Disordered" evidence="9">
    <location>
        <begin position="1"/>
        <end position="99"/>
    </location>
</feature>
<dbReference type="Pfam" id="PF12140">
    <property type="entry name" value="SLED"/>
    <property type="match status" value="1"/>
</dbReference>
<accession>A0AAG5CTC2</accession>
<keyword evidence="3" id="KW-0678">Repressor</keyword>
<feature type="compositionally biased region" description="Low complexity" evidence="9">
    <location>
        <begin position="657"/>
        <end position="676"/>
    </location>
</feature>
<feature type="compositionally biased region" description="Low complexity" evidence="9">
    <location>
        <begin position="19"/>
        <end position="29"/>
    </location>
</feature>
<dbReference type="InterPro" id="IPR021987">
    <property type="entry name" value="SLED"/>
</dbReference>
<dbReference type="Pfam" id="PF00536">
    <property type="entry name" value="SAM_1"/>
    <property type="match status" value="1"/>
</dbReference>
<name>A0AAG5CTC2_ANOAO</name>
<dbReference type="InterPro" id="IPR050548">
    <property type="entry name" value="PcG_chromatin_remod_factors"/>
</dbReference>
<evidence type="ECO:0000256" key="6">
    <source>
        <dbReference type="ARBA" id="ARBA00023163"/>
    </source>
</evidence>
<feature type="compositionally biased region" description="Basic and acidic residues" evidence="9">
    <location>
        <begin position="748"/>
        <end position="762"/>
    </location>
</feature>
<feature type="domain" description="SAM" evidence="10">
    <location>
        <begin position="946"/>
        <end position="1014"/>
    </location>
</feature>
<dbReference type="SMART" id="SM00561">
    <property type="entry name" value="MBT"/>
    <property type="match status" value="2"/>
</dbReference>
<dbReference type="InterPro" id="IPR001660">
    <property type="entry name" value="SAM"/>
</dbReference>
<dbReference type="CDD" id="cd09578">
    <property type="entry name" value="SAM_Scm"/>
    <property type="match status" value="1"/>
</dbReference>
<feature type="compositionally biased region" description="Low complexity" evidence="9">
    <location>
        <begin position="75"/>
        <end position="99"/>
    </location>
</feature>